<evidence type="ECO:0000256" key="3">
    <source>
        <dbReference type="ARBA" id="ARBA00022801"/>
    </source>
</evidence>
<keyword evidence="4" id="KW-0464">Manganese</keyword>
<dbReference type="EMBL" id="BKCJ011181882">
    <property type="protein sequence ID" value="GFC99965.1"/>
    <property type="molecule type" value="Genomic_DNA"/>
</dbReference>
<protein>
    <recommendedName>
        <fullName evidence="1">protein-serine/threonine phosphatase</fullName>
        <ecNumber evidence="1">3.1.3.16</ecNumber>
    </recommendedName>
</protein>
<accession>A0A699STJ6</accession>
<reference evidence="6" key="1">
    <citation type="journal article" date="2019" name="Sci. Rep.">
        <title>Draft genome of Tanacetum cinerariifolium, the natural source of mosquito coil.</title>
        <authorList>
            <person name="Yamashiro T."/>
            <person name="Shiraishi A."/>
            <person name="Satake H."/>
            <person name="Nakayama K."/>
        </authorList>
    </citation>
    <scope>NUCLEOTIDE SEQUENCE</scope>
</reference>
<keyword evidence="3" id="KW-0378">Hydrolase</keyword>
<feature type="domain" description="Serine-threonine protein phosphatase N-terminal" evidence="5">
    <location>
        <begin position="6"/>
        <end position="51"/>
    </location>
</feature>
<feature type="non-terminal residue" evidence="6">
    <location>
        <position position="57"/>
    </location>
</feature>
<dbReference type="AlphaFoldDB" id="A0A699STJ6"/>
<dbReference type="EC" id="3.1.3.16" evidence="1"/>
<dbReference type="GO" id="GO:0046872">
    <property type="term" value="F:metal ion binding"/>
    <property type="evidence" value="ECO:0007669"/>
    <property type="project" value="UniProtKB-KW"/>
</dbReference>
<organism evidence="6">
    <name type="scientific">Tanacetum cinerariifolium</name>
    <name type="common">Dalmatian daisy</name>
    <name type="synonym">Chrysanthemum cinerariifolium</name>
    <dbReference type="NCBI Taxonomy" id="118510"/>
    <lineage>
        <taxon>Eukaryota</taxon>
        <taxon>Viridiplantae</taxon>
        <taxon>Streptophyta</taxon>
        <taxon>Embryophyta</taxon>
        <taxon>Tracheophyta</taxon>
        <taxon>Spermatophyta</taxon>
        <taxon>Magnoliopsida</taxon>
        <taxon>eudicotyledons</taxon>
        <taxon>Gunneridae</taxon>
        <taxon>Pentapetalae</taxon>
        <taxon>asterids</taxon>
        <taxon>campanulids</taxon>
        <taxon>Asterales</taxon>
        <taxon>Asteraceae</taxon>
        <taxon>Asteroideae</taxon>
        <taxon>Anthemideae</taxon>
        <taxon>Anthemidinae</taxon>
        <taxon>Tanacetum</taxon>
    </lineage>
</organism>
<evidence type="ECO:0000256" key="1">
    <source>
        <dbReference type="ARBA" id="ARBA00013081"/>
    </source>
</evidence>
<keyword evidence="2" id="KW-0479">Metal-binding</keyword>
<evidence type="ECO:0000259" key="5">
    <source>
        <dbReference type="Pfam" id="PF16891"/>
    </source>
</evidence>
<dbReference type="InterPro" id="IPR031675">
    <property type="entry name" value="STPPase_N"/>
</dbReference>
<name>A0A699STJ6_TANCI</name>
<dbReference type="Gene3D" id="3.60.21.10">
    <property type="match status" value="1"/>
</dbReference>
<sequence>MEDVVLDEFIQKLLNAKVGSKQVVLSGSEIGKLCLAAKRVFMSQPNLLELKAPIKIC</sequence>
<proteinExistence type="predicted"/>
<evidence type="ECO:0000256" key="4">
    <source>
        <dbReference type="ARBA" id="ARBA00023211"/>
    </source>
</evidence>
<evidence type="ECO:0000313" key="6">
    <source>
        <dbReference type="EMBL" id="GFC99965.1"/>
    </source>
</evidence>
<dbReference type="GO" id="GO:0004722">
    <property type="term" value="F:protein serine/threonine phosphatase activity"/>
    <property type="evidence" value="ECO:0007669"/>
    <property type="project" value="UniProtKB-EC"/>
</dbReference>
<evidence type="ECO:0000256" key="2">
    <source>
        <dbReference type="ARBA" id="ARBA00022723"/>
    </source>
</evidence>
<dbReference type="InterPro" id="IPR029052">
    <property type="entry name" value="Metallo-depent_PP-like"/>
</dbReference>
<comment type="caution">
    <text evidence="6">The sequence shown here is derived from an EMBL/GenBank/DDBJ whole genome shotgun (WGS) entry which is preliminary data.</text>
</comment>
<dbReference type="Pfam" id="PF16891">
    <property type="entry name" value="STPPase_N"/>
    <property type="match status" value="1"/>
</dbReference>
<gene>
    <name evidence="6" type="ORF">Tci_871935</name>
</gene>